<gene>
    <name evidence="3" type="ORF">PLOB_00039168</name>
</gene>
<organism evidence="3 4">
    <name type="scientific">Porites lobata</name>
    <dbReference type="NCBI Taxonomy" id="104759"/>
    <lineage>
        <taxon>Eukaryota</taxon>
        <taxon>Metazoa</taxon>
        <taxon>Cnidaria</taxon>
        <taxon>Anthozoa</taxon>
        <taxon>Hexacorallia</taxon>
        <taxon>Scleractinia</taxon>
        <taxon>Fungiina</taxon>
        <taxon>Poritidae</taxon>
        <taxon>Porites</taxon>
    </lineage>
</organism>
<dbReference type="InterPro" id="IPR011047">
    <property type="entry name" value="Quinoprotein_ADH-like_sf"/>
</dbReference>
<keyword evidence="4" id="KW-1185">Reference proteome</keyword>
<dbReference type="SUPFAM" id="SSF50998">
    <property type="entry name" value="Quinoprotein alcohol dehydrogenase-like"/>
    <property type="match status" value="1"/>
</dbReference>
<evidence type="ECO:0000313" key="4">
    <source>
        <dbReference type="Proteomes" id="UP001159405"/>
    </source>
</evidence>
<dbReference type="Gene3D" id="2.130.10.10">
    <property type="entry name" value="YVTN repeat-like/Quinoprotein amine dehydrogenase"/>
    <property type="match status" value="1"/>
</dbReference>
<keyword evidence="1" id="KW-0175">Coiled coil</keyword>
<accession>A0ABN8SBL8</accession>
<feature type="domain" description="DZIP3-like HEPN" evidence="2">
    <location>
        <begin position="42"/>
        <end position="176"/>
    </location>
</feature>
<dbReference type="Pfam" id="PF18738">
    <property type="entry name" value="HEPN_DZIP3"/>
    <property type="match status" value="1"/>
</dbReference>
<protein>
    <recommendedName>
        <fullName evidence="2">DZIP3-like HEPN domain-containing protein</fullName>
    </recommendedName>
</protein>
<proteinExistence type="predicted"/>
<feature type="non-terminal residue" evidence="3">
    <location>
        <position position="1"/>
    </location>
</feature>
<sequence length="645" mass="71677">ATAASSPLASSPAKTNGNKLSRLLIDGGTTVLRNIFDHYHPPTTLASDLNSNYSILNNLLRRRVLNGRQWDKLFPPGGGVPDSSTFDITLLFLLLTNICGLSPPPLTGWHNKPSPGDNSLQANLARVKFFRNELYGHVTSTGVDATSFSSFWQEISITLRSLGLDQAEIDRLKAEQGGEDKYLNVLIEWASSEEGIRTLLQDIRQFQTTVKKTIKENHQSQLELINQKLQSLTLKLEEIEKAQRKTQDGVEEVLKMELKGQKILHDADKSALVGSPACKYITMLNTDAAFDWRNGGEVKEIACSLKGDTIYSTSSEFVQYSLDTSRKVTLVTALRMSNREELNTIELPGSVSIFPTRDGVVLLKDDGAELWTFDMSTSLRSLSEVTPSDVVFSISEERISRFYSPGPLHVFWSDPIPNRMWQHFVIEFLDVTSASSTIVSSLEIFLDFNEDLLSVVCSNPSQVLLCTASEKVTVSSWKNGVILWERTCWTDTARIITAIKPQMVFSPKSELVVTWNTLNQGHGLHILNADTGETKHVFLRDKPDIAIVDCKFLDDESLVCCSEDNFLRLYNLSAGGLLSVLDIGEQPFCLGASLYHPLVAIGLSGARTKFIHVQLPKETKKKTSVSADVTIDEKSYKIFKSMSLA</sequence>
<evidence type="ECO:0000256" key="1">
    <source>
        <dbReference type="SAM" id="Coils"/>
    </source>
</evidence>
<reference evidence="3 4" key="1">
    <citation type="submission" date="2022-05" db="EMBL/GenBank/DDBJ databases">
        <authorList>
            <consortium name="Genoscope - CEA"/>
            <person name="William W."/>
        </authorList>
    </citation>
    <scope>NUCLEOTIDE SEQUENCE [LARGE SCALE GENOMIC DNA]</scope>
</reference>
<dbReference type="Proteomes" id="UP001159405">
    <property type="component" value="Unassembled WGS sequence"/>
</dbReference>
<evidence type="ECO:0000259" key="2">
    <source>
        <dbReference type="Pfam" id="PF18738"/>
    </source>
</evidence>
<evidence type="ECO:0000313" key="3">
    <source>
        <dbReference type="EMBL" id="CAH3188181.1"/>
    </source>
</evidence>
<dbReference type="PANTHER" id="PTHR46844">
    <property type="entry name" value="SLR5058 PROTEIN"/>
    <property type="match status" value="1"/>
</dbReference>
<feature type="coiled-coil region" evidence="1">
    <location>
        <begin position="215"/>
        <end position="242"/>
    </location>
</feature>
<dbReference type="PANTHER" id="PTHR46844:SF1">
    <property type="entry name" value="SLR5058 PROTEIN"/>
    <property type="match status" value="1"/>
</dbReference>
<dbReference type="EMBL" id="CALNXK010000597">
    <property type="protein sequence ID" value="CAH3188181.1"/>
    <property type="molecule type" value="Genomic_DNA"/>
</dbReference>
<dbReference type="InterPro" id="IPR041249">
    <property type="entry name" value="HEPN_DZIP3"/>
</dbReference>
<comment type="caution">
    <text evidence="3">The sequence shown here is derived from an EMBL/GenBank/DDBJ whole genome shotgun (WGS) entry which is preliminary data.</text>
</comment>
<name>A0ABN8SBL8_9CNID</name>
<dbReference type="InterPro" id="IPR015943">
    <property type="entry name" value="WD40/YVTN_repeat-like_dom_sf"/>
</dbReference>